<dbReference type="AlphaFoldDB" id="A0A6C0CWQ6"/>
<reference evidence="1" key="1">
    <citation type="journal article" date="2020" name="Nature">
        <title>Giant virus diversity and host interactions through global metagenomics.</title>
        <authorList>
            <person name="Schulz F."/>
            <person name="Roux S."/>
            <person name="Paez-Espino D."/>
            <person name="Jungbluth S."/>
            <person name="Walsh D.A."/>
            <person name="Denef V.J."/>
            <person name="McMahon K.D."/>
            <person name="Konstantinidis K.T."/>
            <person name="Eloe-Fadrosh E.A."/>
            <person name="Kyrpides N.C."/>
            <person name="Woyke T."/>
        </authorList>
    </citation>
    <scope>NUCLEOTIDE SEQUENCE</scope>
    <source>
        <strain evidence="1">GVMAG-M-3300023109-53</strain>
    </source>
</reference>
<organism evidence="1">
    <name type="scientific">viral metagenome</name>
    <dbReference type="NCBI Taxonomy" id="1070528"/>
    <lineage>
        <taxon>unclassified sequences</taxon>
        <taxon>metagenomes</taxon>
        <taxon>organismal metagenomes</taxon>
    </lineage>
</organism>
<name>A0A6C0CWQ6_9ZZZZ</name>
<proteinExistence type="predicted"/>
<evidence type="ECO:0000313" key="1">
    <source>
        <dbReference type="EMBL" id="QHT08771.1"/>
    </source>
</evidence>
<accession>A0A6C0CWQ6</accession>
<sequence>MNSPLSIIEHKLPRELINIIQTYLINEIALEAIYYHIDYLYEAQDDYEEALVNDNECKCYRYFNPRANRWKERECNFCYMMEYTTNYQLPAYKTCIWNNSQLSKILTTWSEIEKKYYEQEDKKIL</sequence>
<protein>
    <submittedName>
        <fullName evidence="1">Uncharacterized protein</fullName>
    </submittedName>
</protein>
<dbReference type="EMBL" id="MN739501">
    <property type="protein sequence ID" value="QHT08771.1"/>
    <property type="molecule type" value="Genomic_DNA"/>
</dbReference>